<comment type="subcellular location">
    <subcellularLocation>
        <location evidence="1">Cell envelope</location>
    </subcellularLocation>
</comment>
<evidence type="ECO:0000313" key="9">
    <source>
        <dbReference type="Proteomes" id="UP001056756"/>
    </source>
</evidence>
<dbReference type="PANTHER" id="PTHR30532">
    <property type="entry name" value="IRON III DICITRATE-BINDING PERIPLASMIC PROTEIN"/>
    <property type="match status" value="1"/>
</dbReference>
<organism evidence="8 9">
    <name type="scientific">Candidatus Pristimantibacillus lignocellulolyticus</name>
    <dbReference type="NCBI Taxonomy" id="2994561"/>
    <lineage>
        <taxon>Bacteria</taxon>
        <taxon>Bacillati</taxon>
        <taxon>Bacillota</taxon>
        <taxon>Bacilli</taxon>
        <taxon>Bacillales</taxon>
        <taxon>Paenibacillaceae</taxon>
        <taxon>Candidatus Pristimantibacillus</taxon>
    </lineage>
</organism>
<evidence type="ECO:0000259" key="7">
    <source>
        <dbReference type="PROSITE" id="PS50983"/>
    </source>
</evidence>
<keyword evidence="4 6" id="KW-0732">Signal</keyword>
<dbReference type="Gene3D" id="3.40.50.1980">
    <property type="entry name" value="Nitrogenase molybdenum iron protein domain"/>
    <property type="match status" value="2"/>
</dbReference>
<dbReference type="EMBL" id="CP097899">
    <property type="protein sequence ID" value="URN96585.1"/>
    <property type="molecule type" value="Genomic_DNA"/>
</dbReference>
<evidence type="ECO:0000256" key="2">
    <source>
        <dbReference type="ARBA" id="ARBA00008814"/>
    </source>
</evidence>
<reference evidence="8" key="1">
    <citation type="submission" date="2022-05" db="EMBL/GenBank/DDBJ databases">
        <title>Novel bacterial taxa in a minimal lignocellulolytic consortium and its capacity to transform plastics disclosed by genome-resolved metagenomics.</title>
        <authorList>
            <person name="Rodriguez C.A.D."/>
            <person name="Diaz-Garcia L."/>
            <person name="Herrera K."/>
            <person name="Tarazona N.A."/>
            <person name="Sproer C."/>
            <person name="Overmann J."/>
            <person name="Jimenez D.J."/>
        </authorList>
    </citation>
    <scope>NUCLEOTIDE SEQUENCE</scope>
    <source>
        <strain evidence="8">MAG5</strain>
    </source>
</reference>
<dbReference type="SUPFAM" id="SSF53807">
    <property type="entry name" value="Helical backbone' metal receptor"/>
    <property type="match status" value="1"/>
</dbReference>
<evidence type="ECO:0000256" key="5">
    <source>
        <dbReference type="SAM" id="MobiDB-lite"/>
    </source>
</evidence>
<evidence type="ECO:0000313" key="8">
    <source>
        <dbReference type="EMBL" id="URN96585.1"/>
    </source>
</evidence>
<name>A0A9J6ZLM0_9BACL</name>
<dbReference type="PROSITE" id="PS51257">
    <property type="entry name" value="PROKAR_LIPOPROTEIN"/>
    <property type="match status" value="1"/>
</dbReference>
<comment type="similarity">
    <text evidence="2">Belongs to the bacterial solute-binding protein 8 family.</text>
</comment>
<keyword evidence="3" id="KW-0813">Transport</keyword>
<dbReference type="InterPro" id="IPR051313">
    <property type="entry name" value="Bact_iron-sidero_bind"/>
</dbReference>
<dbReference type="Pfam" id="PF01497">
    <property type="entry name" value="Peripla_BP_2"/>
    <property type="match status" value="1"/>
</dbReference>
<evidence type="ECO:0000256" key="4">
    <source>
        <dbReference type="ARBA" id="ARBA00022729"/>
    </source>
</evidence>
<accession>A0A9J6ZLM0</accession>
<evidence type="ECO:0000256" key="1">
    <source>
        <dbReference type="ARBA" id="ARBA00004196"/>
    </source>
</evidence>
<evidence type="ECO:0000256" key="3">
    <source>
        <dbReference type="ARBA" id="ARBA00022448"/>
    </source>
</evidence>
<gene>
    <name evidence="8" type="ORF">NAG76_10330</name>
</gene>
<dbReference type="Proteomes" id="UP001056756">
    <property type="component" value="Chromosome"/>
</dbReference>
<dbReference type="PANTHER" id="PTHR30532:SF26">
    <property type="entry name" value="IRON(3+)-HYDROXAMATE-BINDING PROTEIN FHUD"/>
    <property type="match status" value="1"/>
</dbReference>
<dbReference type="GO" id="GO:1901678">
    <property type="term" value="P:iron coordination entity transport"/>
    <property type="evidence" value="ECO:0007669"/>
    <property type="project" value="UniProtKB-ARBA"/>
</dbReference>
<dbReference type="InterPro" id="IPR002491">
    <property type="entry name" value="ABC_transptr_periplasmic_BD"/>
</dbReference>
<evidence type="ECO:0000256" key="6">
    <source>
        <dbReference type="SAM" id="SignalP"/>
    </source>
</evidence>
<dbReference type="CDD" id="cd01138">
    <property type="entry name" value="FeuA"/>
    <property type="match status" value="1"/>
</dbReference>
<feature type="compositionally biased region" description="Low complexity" evidence="5">
    <location>
        <begin position="27"/>
        <end position="39"/>
    </location>
</feature>
<dbReference type="PROSITE" id="PS50983">
    <property type="entry name" value="FE_B12_PBP"/>
    <property type="match status" value="1"/>
</dbReference>
<protein>
    <submittedName>
        <fullName evidence="8">Iron-hydroxamate ABC transporter substrate-binding protein</fullName>
    </submittedName>
</protein>
<dbReference type="GO" id="GO:0030288">
    <property type="term" value="C:outer membrane-bounded periplasmic space"/>
    <property type="evidence" value="ECO:0007669"/>
    <property type="project" value="TreeGrafter"/>
</dbReference>
<feature type="signal peptide" evidence="6">
    <location>
        <begin position="1"/>
        <end position="28"/>
    </location>
</feature>
<feature type="region of interest" description="Disordered" evidence="5">
    <location>
        <begin position="27"/>
        <end position="46"/>
    </location>
</feature>
<feature type="domain" description="Fe/B12 periplasmic-binding" evidence="7">
    <location>
        <begin position="69"/>
        <end position="319"/>
    </location>
</feature>
<dbReference type="AlphaFoldDB" id="A0A9J6ZLM0"/>
<proteinExistence type="inferred from homology"/>
<feature type="chain" id="PRO_5039938923" evidence="6">
    <location>
        <begin position="29"/>
        <end position="319"/>
    </location>
</feature>
<sequence length="319" mass="34700">MRKIFMPLLIVFMLIIAACGSNNTTNNASNNTPSTTNNSQQEEPVNTEPQFVTYQSETGPIEVPANPQRVVVLAAFNAGSLLALDVPVVGVDEWAAGNSNYADKLKDVAIVSEGDVEGILNLDPDLIIAAPTTANLDKFKEIAPTITYTYGALDYLSQHVEIGKLVSKEAEAQAWVDDFKARAKQVGNDIKAKHGDDVTVTVIENFAKQMYVFGDNWGRGTEILYQEMGLGMTDKTAEMALADGYYALSVEVLPEYAGDFIVLSNDGADNSFKETDTYKNIPAVSNGHVIEANAADFFFNDPITLDFQLQLFVDGFLGE</sequence>
<dbReference type="KEGG" id="plig:NAG76_10330"/>